<dbReference type="Proteomes" id="UP001501594">
    <property type="component" value="Unassembled WGS sequence"/>
</dbReference>
<protein>
    <submittedName>
        <fullName evidence="1">Uncharacterized protein</fullName>
    </submittedName>
</protein>
<comment type="caution">
    <text evidence="1">The sequence shown here is derived from an EMBL/GenBank/DDBJ whole genome shotgun (WGS) entry which is preliminary data.</text>
</comment>
<dbReference type="EMBL" id="BAABAU010000005">
    <property type="protein sequence ID" value="GAA4267607.1"/>
    <property type="molecule type" value="Genomic_DNA"/>
</dbReference>
<reference evidence="2" key="1">
    <citation type="journal article" date="2019" name="Int. J. Syst. Evol. Microbiol.">
        <title>The Global Catalogue of Microorganisms (GCM) 10K type strain sequencing project: providing services to taxonomists for standard genome sequencing and annotation.</title>
        <authorList>
            <consortium name="The Broad Institute Genomics Platform"/>
            <consortium name="The Broad Institute Genome Sequencing Center for Infectious Disease"/>
            <person name="Wu L."/>
            <person name="Ma J."/>
        </authorList>
    </citation>
    <scope>NUCLEOTIDE SEQUENCE [LARGE SCALE GENOMIC DNA]</scope>
    <source>
        <strain evidence="2">JCM 17442</strain>
    </source>
</reference>
<organism evidence="1 2">
    <name type="scientific">Frondihabitans peucedani</name>
    <dbReference type="NCBI Taxonomy" id="598626"/>
    <lineage>
        <taxon>Bacteria</taxon>
        <taxon>Bacillati</taxon>
        <taxon>Actinomycetota</taxon>
        <taxon>Actinomycetes</taxon>
        <taxon>Micrococcales</taxon>
        <taxon>Microbacteriaceae</taxon>
        <taxon>Frondihabitans</taxon>
    </lineage>
</organism>
<proteinExistence type="predicted"/>
<keyword evidence="2" id="KW-1185">Reference proteome</keyword>
<accession>A0ABP8E5T8</accession>
<evidence type="ECO:0000313" key="2">
    <source>
        <dbReference type="Proteomes" id="UP001501594"/>
    </source>
</evidence>
<dbReference type="RefSeq" id="WP_344798066.1">
    <property type="nucleotide sequence ID" value="NZ_BAABAU010000005.1"/>
</dbReference>
<sequence>MPDDAAQPTRIELILTRPAIGWYPKPTVVVGGRGHPAQWGTGTWQVEPGESVGVFLFNRLWRFGAAEAVVAAGTTTLRYRAPLLPVGRGRLR</sequence>
<name>A0ABP8E5T8_9MICO</name>
<gene>
    <name evidence="1" type="ORF">GCM10022256_32190</name>
</gene>
<evidence type="ECO:0000313" key="1">
    <source>
        <dbReference type="EMBL" id="GAA4267607.1"/>
    </source>
</evidence>